<evidence type="ECO:0000256" key="1">
    <source>
        <dbReference type="ARBA" id="ARBA00022723"/>
    </source>
</evidence>
<sequence length="593" mass="67641">MAEKRTVVCTFCLKSTRRHHSKHLLCGHFSCNECHGNSLQTRKVCPKCRKPIPLPRAGENDEYSDYTDVTVDSKQESFKYEGEVHRFKNFDRSCSIHGSVVDFFCYSCNLPACSQCLLTTHKIRDHDIASFVDFAKETIKGNIKKLNDLKTLQTKLAGDISHSKIVIQKDGGKLKQLILEAYKDAEERMKKEKETLLDSLKRKEDQTVKLLSSLQNEHDIITSKLLSTTNTCLAVERDLSQSKDLKNQFNLESMDKTISEIEQKTERLSHVPLPEHLSLNFTAHRSDLFIGSLRDLLSDEDTYYSQLRELPTWTAEKEVDIGELNIDFSNIVCMSSDWVVQISSLDESQYIAIRHYSLDERIVPRKPMDLPIGSYNWTAAKYSGQDHSILLASGQNVYRISFRKIDKEIIKSFNLSFSTEAISWDENKVDCYILSNNLRDVHRLSMADGTVSYLCSFQTRPQSVSSFTVNDDCKIQLLDRTTGNIHVTSYVTSDHGEKMSLQQLFPRSFESESIMLSPHSMVTGRYLGLSFVLFNQNGLLTVGSYNNKFGFLQWVIKESTNSEGNLVDMSIKDDNLAVLFGTKIAMYKIKSDL</sequence>
<dbReference type="PROSITE" id="PS50089">
    <property type="entry name" value="ZF_RING_2"/>
    <property type="match status" value="1"/>
</dbReference>
<dbReference type="Gene3D" id="3.30.40.10">
    <property type="entry name" value="Zinc/RING finger domain, C3HC4 (zinc finger)"/>
    <property type="match status" value="1"/>
</dbReference>
<dbReference type="OrthoDB" id="5330228at2759"/>
<dbReference type="SUPFAM" id="SSF57850">
    <property type="entry name" value="RING/U-box"/>
    <property type="match status" value="1"/>
</dbReference>
<keyword evidence="5" id="KW-0175">Coiled coil</keyword>
<evidence type="ECO:0008006" key="10">
    <source>
        <dbReference type="Google" id="ProtNLM"/>
    </source>
</evidence>
<evidence type="ECO:0000256" key="4">
    <source>
        <dbReference type="PROSITE-ProRule" id="PRU00024"/>
    </source>
</evidence>
<evidence type="ECO:0000259" key="7">
    <source>
        <dbReference type="PROSITE" id="PS50119"/>
    </source>
</evidence>
<dbReference type="InterPro" id="IPR050143">
    <property type="entry name" value="TRIM/RBCC"/>
</dbReference>
<keyword evidence="3" id="KW-0862">Zinc</keyword>
<dbReference type="Pfam" id="PF00643">
    <property type="entry name" value="zf-B_box"/>
    <property type="match status" value="1"/>
</dbReference>
<reference evidence="8" key="1">
    <citation type="submission" date="2021-10" db="EMBL/GenBank/DDBJ databases">
        <title>Tropical sea cucumber genome reveals ecological adaptation and Cuvierian tubules defense mechanism.</title>
        <authorList>
            <person name="Chen T."/>
        </authorList>
    </citation>
    <scope>NUCLEOTIDE SEQUENCE</scope>
    <source>
        <strain evidence="8">Nanhai2018</strain>
        <tissue evidence="8">Muscle</tissue>
    </source>
</reference>
<dbReference type="InterPro" id="IPR000315">
    <property type="entry name" value="Znf_B-box"/>
</dbReference>
<organism evidence="8 9">
    <name type="scientific">Holothuria leucospilota</name>
    <name type="common">Black long sea cucumber</name>
    <name type="synonym">Mertensiothuria leucospilota</name>
    <dbReference type="NCBI Taxonomy" id="206669"/>
    <lineage>
        <taxon>Eukaryota</taxon>
        <taxon>Metazoa</taxon>
        <taxon>Echinodermata</taxon>
        <taxon>Eleutherozoa</taxon>
        <taxon>Echinozoa</taxon>
        <taxon>Holothuroidea</taxon>
        <taxon>Aspidochirotacea</taxon>
        <taxon>Aspidochirotida</taxon>
        <taxon>Holothuriidae</taxon>
        <taxon>Holothuria</taxon>
    </lineage>
</organism>
<feature type="domain" description="RING-type" evidence="6">
    <location>
        <begin position="9"/>
        <end position="49"/>
    </location>
</feature>
<dbReference type="EMBL" id="JAIZAY010000008">
    <property type="protein sequence ID" value="KAJ8037965.1"/>
    <property type="molecule type" value="Genomic_DNA"/>
</dbReference>
<keyword evidence="2 4" id="KW-0863">Zinc-finger</keyword>
<feature type="domain" description="B box-type" evidence="7">
    <location>
        <begin position="94"/>
        <end position="131"/>
    </location>
</feature>
<dbReference type="AlphaFoldDB" id="A0A9Q1H9T4"/>
<keyword evidence="9" id="KW-1185">Reference proteome</keyword>
<evidence type="ECO:0000256" key="5">
    <source>
        <dbReference type="SAM" id="Coils"/>
    </source>
</evidence>
<dbReference type="SUPFAM" id="SSF57845">
    <property type="entry name" value="B-box zinc-binding domain"/>
    <property type="match status" value="1"/>
</dbReference>
<dbReference type="Gene3D" id="3.30.160.60">
    <property type="entry name" value="Classic Zinc Finger"/>
    <property type="match status" value="1"/>
</dbReference>
<dbReference type="PROSITE" id="PS50119">
    <property type="entry name" value="ZF_BBOX"/>
    <property type="match status" value="1"/>
</dbReference>
<dbReference type="InterPro" id="IPR001841">
    <property type="entry name" value="Znf_RING"/>
</dbReference>
<accession>A0A9Q1H9T4</accession>
<dbReference type="InterPro" id="IPR013083">
    <property type="entry name" value="Znf_RING/FYVE/PHD"/>
</dbReference>
<gene>
    <name evidence="8" type="ORF">HOLleu_18921</name>
</gene>
<evidence type="ECO:0000313" key="9">
    <source>
        <dbReference type="Proteomes" id="UP001152320"/>
    </source>
</evidence>
<dbReference type="PANTHER" id="PTHR24103">
    <property type="entry name" value="E3 UBIQUITIN-PROTEIN LIGASE TRIM"/>
    <property type="match status" value="1"/>
</dbReference>
<evidence type="ECO:0000259" key="6">
    <source>
        <dbReference type="PROSITE" id="PS50089"/>
    </source>
</evidence>
<comment type="caution">
    <text evidence="8">The sequence shown here is derived from an EMBL/GenBank/DDBJ whole genome shotgun (WGS) entry which is preliminary data.</text>
</comment>
<proteinExistence type="predicted"/>
<evidence type="ECO:0000256" key="3">
    <source>
        <dbReference type="ARBA" id="ARBA00022833"/>
    </source>
</evidence>
<dbReference type="GO" id="GO:0008270">
    <property type="term" value="F:zinc ion binding"/>
    <property type="evidence" value="ECO:0007669"/>
    <property type="project" value="UniProtKB-KW"/>
</dbReference>
<name>A0A9Q1H9T4_HOLLE</name>
<evidence type="ECO:0000256" key="2">
    <source>
        <dbReference type="ARBA" id="ARBA00022771"/>
    </source>
</evidence>
<protein>
    <recommendedName>
        <fullName evidence="10">RING-type domain-containing protein</fullName>
    </recommendedName>
</protein>
<dbReference type="Proteomes" id="UP001152320">
    <property type="component" value="Chromosome 8"/>
</dbReference>
<feature type="coiled-coil region" evidence="5">
    <location>
        <begin position="175"/>
        <end position="217"/>
    </location>
</feature>
<evidence type="ECO:0000313" key="8">
    <source>
        <dbReference type="EMBL" id="KAJ8037965.1"/>
    </source>
</evidence>
<keyword evidence="1" id="KW-0479">Metal-binding</keyword>